<dbReference type="GO" id="GO:0005788">
    <property type="term" value="C:endoplasmic reticulum lumen"/>
    <property type="evidence" value="ECO:0007669"/>
    <property type="project" value="UniProtKB-SubCell"/>
</dbReference>
<accession>A0A9W8AYU5</accession>
<reference evidence="10" key="1">
    <citation type="submission" date="2022-07" db="EMBL/GenBank/DDBJ databases">
        <title>Phylogenomic reconstructions and comparative analyses of Kickxellomycotina fungi.</title>
        <authorList>
            <person name="Reynolds N.K."/>
            <person name="Stajich J.E."/>
            <person name="Barry K."/>
            <person name="Grigoriev I.V."/>
            <person name="Crous P."/>
            <person name="Smith M.E."/>
        </authorList>
    </citation>
    <scope>NUCLEOTIDE SEQUENCE</scope>
    <source>
        <strain evidence="10">RSA 567</strain>
    </source>
</reference>
<dbReference type="OrthoDB" id="74910at2759"/>
<protein>
    <recommendedName>
        <fullName evidence="3">protein disulfide-isomerase</fullName>
        <ecNumber evidence="3">5.3.4.1</ecNumber>
    </recommendedName>
</protein>
<proteinExistence type="predicted"/>
<dbReference type="GO" id="GO:0003756">
    <property type="term" value="F:protein disulfide isomerase activity"/>
    <property type="evidence" value="ECO:0007669"/>
    <property type="project" value="UniProtKB-EC"/>
</dbReference>
<dbReference type="SUPFAM" id="SSF52833">
    <property type="entry name" value="Thioredoxin-like"/>
    <property type="match status" value="2"/>
</dbReference>
<sequence length="470" mass="51106">MKAISSMVVVAAGCIVPLLAGSVAGLYSPGSNVITLSVYNFQAEVIDSDYPVMVEFFAPWCGHCKNLAPAYDKVATDVYGIAKVGAVDCDDQTNAPICSQYGVRGFPTLKLFPAKRKRGKENPDRLIKVPQTYEYARTRKALREYILGKVPTVVTRVTQKEPAKSGSSTKTASSEPRAGLDAFFAKAPETPKALLFTTKDKATALYKGLGIALGQKMRLGWVPGTEKVIQTRFNVTKFPTLLAFPSGQIDGEPVQYDGPVDFDRMKKFLAKHAKAKGKAKTIAHSESEPQEANSSNGSSSSQNPSDDASPDLNTIPQLQIQDDLVRHCLQTPNTICMVALLTHDPASVPSTTDLSDHLAVLTDARQQLLSKMETLPALSTVQWMWVNAATSAGAQLKIDCRLSDSFPSVVLLHPTKKRYRPFIGAFDAGNLVAFTTETLRGKASVQPMDFEPTIIQARKQTQKTVVHDEL</sequence>
<evidence type="ECO:0000256" key="6">
    <source>
        <dbReference type="ARBA" id="ARBA00023284"/>
    </source>
</evidence>
<comment type="catalytic activity">
    <reaction evidence="1">
        <text>Catalyzes the rearrangement of -S-S- bonds in proteins.</text>
        <dbReference type="EC" id="5.3.4.1"/>
    </reaction>
</comment>
<dbReference type="GO" id="GO:0015035">
    <property type="term" value="F:protein-disulfide reductase activity"/>
    <property type="evidence" value="ECO:0007669"/>
    <property type="project" value="TreeGrafter"/>
</dbReference>
<evidence type="ECO:0000256" key="1">
    <source>
        <dbReference type="ARBA" id="ARBA00001182"/>
    </source>
</evidence>
<evidence type="ECO:0000256" key="3">
    <source>
        <dbReference type="ARBA" id="ARBA00012723"/>
    </source>
</evidence>
<feature type="signal peptide" evidence="8">
    <location>
        <begin position="1"/>
        <end position="25"/>
    </location>
</feature>
<dbReference type="Pfam" id="PF00085">
    <property type="entry name" value="Thioredoxin"/>
    <property type="match status" value="1"/>
</dbReference>
<dbReference type="EMBL" id="JANBQB010000575">
    <property type="protein sequence ID" value="KAJ1975047.1"/>
    <property type="molecule type" value="Genomic_DNA"/>
</dbReference>
<dbReference type="PRINTS" id="PR00421">
    <property type="entry name" value="THIOREDOXIN"/>
</dbReference>
<dbReference type="InterPro" id="IPR017937">
    <property type="entry name" value="Thioredoxin_CS"/>
</dbReference>
<keyword evidence="11" id="KW-1185">Reference proteome</keyword>
<comment type="subcellular location">
    <subcellularLocation>
        <location evidence="2">Endoplasmic reticulum lumen</location>
    </subcellularLocation>
</comment>
<dbReference type="PANTHER" id="PTHR45815">
    <property type="entry name" value="PROTEIN DISULFIDE-ISOMERASE A6"/>
    <property type="match status" value="1"/>
</dbReference>
<dbReference type="Gene3D" id="3.40.30.10">
    <property type="entry name" value="Glutaredoxin"/>
    <property type="match status" value="2"/>
</dbReference>
<dbReference type="Proteomes" id="UP001151582">
    <property type="component" value="Unassembled WGS sequence"/>
</dbReference>
<keyword evidence="4" id="KW-1015">Disulfide bond</keyword>
<dbReference type="PROSITE" id="PS00194">
    <property type="entry name" value="THIOREDOXIN_1"/>
    <property type="match status" value="1"/>
</dbReference>
<evidence type="ECO:0000313" key="11">
    <source>
        <dbReference type="Proteomes" id="UP001151582"/>
    </source>
</evidence>
<feature type="region of interest" description="Disordered" evidence="7">
    <location>
        <begin position="278"/>
        <end position="313"/>
    </location>
</feature>
<dbReference type="EC" id="5.3.4.1" evidence="3"/>
<evidence type="ECO:0000256" key="8">
    <source>
        <dbReference type="SAM" id="SignalP"/>
    </source>
</evidence>
<dbReference type="InterPro" id="IPR013766">
    <property type="entry name" value="Thioredoxin_domain"/>
</dbReference>
<dbReference type="AlphaFoldDB" id="A0A9W8AYU5"/>
<gene>
    <name evidence="10" type="ORF">H4R34_004485</name>
</gene>
<feature type="chain" id="PRO_5040779801" description="protein disulfide-isomerase" evidence="8">
    <location>
        <begin position="26"/>
        <end position="470"/>
    </location>
</feature>
<keyword evidence="8" id="KW-0732">Signal</keyword>
<evidence type="ECO:0000259" key="9">
    <source>
        <dbReference type="PROSITE" id="PS51352"/>
    </source>
</evidence>
<evidence type="ECO:0000256" key="2">
    <source>
        <dbReference type="ARBA" id="ARBA00004319"/>
    </source>
</evidence>
<keyword evidence="5" id="KW-0413">Isomerase</keyword>
<name>A0A9W8AYU5_9FUNG</name>
<comment type="caution">
    <text evidence="10">The sequence shown here is derived from an EMBL/GenBank/DDBJ whole genome shotgun (WGS) entry which is preliminary data.</text>
</comment>
<feature type="domain" description="Thioredoxin" evidence="9">
    <location>
        <begin position="27"/>
        <end position="147"/>
    </location>
</feature>
<dbReference type="GO" id="GO:0034976">
    <property type="term" value="P:response to endoplasmic reticulum stress"/>
    <property type="evidence" value="ECO:0007669"/>
    <property type="project" value="TreeGrafter"/>
</dbReference>
<feature type="compositionally biased region" description="Low complexity" evidence="7">
    <location>
        <begin position="290"/>
        <end position="311"/>
    </location>
</feature>
<evidence type="ECO:0000256" key="5">
    <source>
        <dbReference type="ARBA" id="ARBA00023235"/>
    </source>
</evidence>
<evidence type="ECO:0000256" key="7">
    <source>
        <dbReference type="SAM" id="MobiDB-lite"/>
    </source>
</evidence>
<dbReference type="InterPro" id="IPR057305">
    <property type="entry name" value="Thioredox_PDIA6_C"/>
</dbReference>
<dbReference type="PANTHER" id="PTHR45815:SF3">
    <property type="entry name" value="PROTEIN DISULFIDE-ISOMERASE A6"/>
    <property type="match status" value="1"/>
</dbReference>
<dbReference type="Pfam" id="PF24541">
    <property type="entry name" value="Thioredox_PDIA6_C"/>
    <property type="match status" value="1"/>
</dbReference>
<keyword evidence="6" id="KW-0676">Redox-active center</keyword>
<evidence type="ECO:0000313" key="10">
    <source>
        <dbReference type="EMBL" id="KAJ1975047.1"/>
    </source>
</evidence>
<organism evidence="10 11">
    <name type="scientific">Dimargaris verticillata</name>
    <dbReference type="NCBI Taxonomy" id="2761393"/>
    <lineage>
        <taxon>Eukaryota</taxon>
        <taxon>Fungi</taxon>
        <taxon>Fungi incertae sedis</taxon>
        <taxon>Zoopagomycota</taxon>
        <taxon>Kickxellomycotina</taxon>
        <taxon>Dimargaritomycetes</taxon>
        <taxon>Dimargaritales</taxon>
        <taxon>Dimargaritaceae</taxon>
        <taxon>Dimargaris</taxon>
    </lineage>
</organism>
<dbReference type="PROSITE" id="PS51352">
    <property type="entry name" value="THIOREDOXIN_2"/>
    <property type="match status" value="1"/>
</dbReference>
<evidence type="ECO:0000256" key="4">
    <source>
        <dbReference type="ARBA" id="ARBA00023157"/>
    </source>
</evidence>
<dbReference type="InterPro" id="IPR036249">
    <property type="entry name" value="Thioredoxin-like_sf"/>
</dbReference>